<name>F8DES3_HALXS</name>
<keyword evidence="2" id="KW-0614">Plasmid</keyword>
<dbReference type="HOGENOM" id="CLU_2067767_0_0_2"/>
<feature type="compositionally biased region" description="Basic and acidic residues" evidence="1">
    <location>
        <begin position="101"/>
        <end position="118"/>
    </location>
</feature>
<dbReference type="AlphaFoldDB" id="F8DES3"/>
<dbReference type="Proteomes" id="UP000006794">
    <property type="component" value="Plasmid pHALXA03"/>
</dbReference>
<sequence>MTVSQTQTDATLPDGWERVDEPAPYYKYVARDAVDVCDHRGNLRYRRDVVVIVVPEEGSVGVAKGPAHRNHWPADDPDAAGRRLAREIDAWLAEGNGPYDKSGDLKQRLERAVTEGQR</sequence>
<gene>
    <name evidence="2" type="ordered locus">Halxa_0273</name>
</gene>
<dbReference type="GeneID" id="10795627"/>
<evidence type="ECO:0000313" key="3">
    <source>
        <dbReference type="Proteomes" id="UP000006794"/>
    </source>
</evidence>
<keyword evidence="3" id="KW-1185">Reference proteome</keyword>
<dbReference type="KEGG" id="hxa:Halxa_0273"/>
<geneLocation type="plasmid" evidence="2 3">
    <name>pHALXA03</name>
</geneLocation>
<proteinExistence type="predicted"/>
<organism evidence="2 3">
    <name type="scientific">Halopiger xanaduensis (strain DSM 18323 / JCM 14033 / SH-6)</name>
    <dbReference type="NCBI Taxonomy" id="797210"/>
    <lineage>
        <taxon>Archaea</taxon>
        <taxon>Methanobacteriati</taxon>
        <taxon>Methanobacteriota</taxon>
        <taxon>Stenosarchaea group</taxon>
        <taxon>Halobacteria</taxon>
        <taxon>Halobacteriales</taxon>
        <taxon>Natrialbaceae</taxon>
        <taxon>Halopiger</taxon>
    </lineage>
</organism>
<dbReference type="RefSeq" id="WP_013876051.1">
    <property type="nucleotide sequence ID" value="NC_015659.1"/>
</dbReference>
<accession>F8DES3</accession>
<protein>
    <submittedName>
        <fullName evidence="2">Uncharacterized protein</fullName>
    </submittedName>
</protein>
<reference evidence="3" key="1">
    <citation type="journal article" date="2012" name="Stand. Genomic Sci.">
        <title>Complete genome sequence of Halopiger xanaduensis type strain (SH-6(T)).</title>
        <authorList>
            <person name="Anderson I."/>
            <person name="Tindall B.J."/>
            <person name="Rohde M."/>
            <person name="Lucas S."/>
            <person name="Han J."/>
            <person name="Lapidus A."/>
            <person name="Cheng J.F."/>
            <person name="Goodwin L."/>
            <person name="Pitluck S."/>
            <person name="Peters L."/>
            <person name="Pati A."/>
            <person name="Mikhailova N."/>
            <person name="Pagani I."/>
            <person name="Teshima H."/>
            <person name="Han C."/>
            <person name="Tapia R."/>
            <person name="Land M."/>
            <person name="Woyke T."/>
            <person name="Klenk H.P."/>
            <person name="Kyrpides N."/>
            <person name="Ivanova N."/>
        </authorList>
    </citation>
    <scope>NUCLEOTIDE SEQUENCE [LARGE SCALE GENOMIC DNA]</scope>
    <source>
        <strain evidence="3">DSM 18323 / JCM 14033 / SH-6</strain>
        <plasmid evidence="3">Plasmid pHALXA03</plasmid>
    </source>
</reference>
<evidence type="ECO:0000313" key="2">
    <source>
        <dbReference type="EMBL" id="AEH39513.1"/>
    </source>
</evidence>
<evidence type="ECO:0000256" key="1">
    <source>
        <dbReference type="SAM" id="MobiDB-lite"/>
    </source>
</evidence>
<feature type="region of interest" description="Disordered" evidence="1">
    <location>
        <begin position="94"/>
        <end position="118"/>
    </location>
</feature>
<dbReference type="EMBL" id="CP002842">
    <property type="protein sequence ID" value="AEH39513.1"/>
    <property type="molecule type" value="Genomic_DNA"/>
</dbReference>